<sequence>MNTPPTAETPSLLDSTALPILELAELARRESHRPRPVYLAHKWFARRFGTAMRALLVGSQTRTERDFWEAFESGASLTGLTVLDPFVGGGTSLYEASRLGANVIGSDIDPVACAVTEFELTAQDCPDPWDVYADIAEQLVPQQSLYATVGPEGDPRTGLHYFWVQRISCGLCSASYDAHPNFRIAVDGDAQIAICRECGEIHRLGKEVTKLACQCGADTVIAEGHVRRGVASCPQCSHSEALIQHSRRTGARPKFELFAVESIPAGQTSHRAVPIRERLIHRPSELDFANLDQAQRDLVRESDRLPSRSIPRAGRSDDRLTSYGYSNYTELFTDRQLLHANRLLTAISSLSSEHQRSYALAFSNHLTSNCLLTRYTERWRQVTPLFSLRAFAHSCRPVELNPWLRGTGRGTFPNALRKVANAIAFAKNPREYTSTGFIDSPLPSNKRTARVLNDDSRNLSQIPDASVDIVLTDPPYLDNIDYSELADFFIPWLAAAGAIVDPGGPSPASLAAKGRGSEHQPQFSEGLQDCFAEAARVLKPGGRLVFTFQHAAPSAWIALGTALRGSGLHPVSVFPLRGDSDMSLHRRDGSTVWDAVFVLSKQNESPTRTLASRPRDVVHAAQDMAREWAVKLSLKGPDVANLRRALLVAAFLDNDEDAGDAPVTLESALTPVS</sequence>
<keyword evidence="2" id="KW-1185">Reference proteome</keyword>
<name>A0ABU3GGB6_9MICO</name>
<dbReference type="Gene3D" id="3.40.50.150">
    <property type="entry name" value="Vaccinia Virus protein VP39"/>
    <property type="match status" value="2"/>
</dbReference>
<evidence type="ECO:0000313" key="2">
    <source>
        <dbReference type="Proteomes" id="UP001262835"/>
    </source>
</evidence>
<dbReference type="Proteomes" id="UP001262835">
    <property type="component" value="Unassembled WGS sequence"/>
</dbReference>
<dbReference type="EMBL" id="JAUZVT010000001">
    <property type="protein sequence ID" value="MDT3329449.1"/>
    <property type="molecule type" value="Genomic_DNA"/>
</dbReference>
<dbReference type="PROSITE" id="PS00092">
    <property type="entry name" value="N6_MTASE"/>
    <property type="match status" value="1"/>
</dbReference>
<comment type="caution">
    <text evidence="1">The sequence shown here is derived from an EMBL/GenBank/DDBJ whole genome shotgun (WGS) entry which is preliminary data.</text>
</comment>
<dbReference type="RefSeq" id="WP_311868604.1">
    <property type="nucleotide sequence ID" value="NZ_JAUZVT010000001.1"/>
</dbReference>
<accession>A0ABU3GGB6</accession>
<dbReference type="SUPFAM" id="SSF53335">
    <property type="entry name" value="S-adenosyl-L-methionine-dependent methyltransferases"/>
    <property type="match status" value="1"/>
</dbReference>
<dbReference type="InterPro" id="IPR029063">
    <property type="entry name" value="SAM-dependent_MTases_sf"/>
</dbReference>
<dbReference type="InterPro" id="IPR002052">
    <property type="entry name" value="DNA_methylase_N6_adenine_CS"/>
</dbReference>
<reference evidence="1 2" key="1">
    <citation type="submission" date="2023-08" db="EMBL/GenBank/DDBJ databases">
        <title>Microbacterium aquilitoris sp. nov. and Microbacterium gwkjibeachense sp. nov., isolated from beach.</title>
        <authorList>
            <person name="Lee S.D."/>
            <person name="Yang H."/>
            <person name="Kim I."/>
        </authorList>
    </citation>
    <scope>NUCLEOTIDE SEQUENCE [LARGE SCALE GENOMIC DNA]</scope>
    <source>
        <strain evidence="1 2">KSW-18</strain>
    </source>
</reference>
<gene>
    <name evidence="1" type="ORF">Q9S78_02090</name>
</gene>
<evidence type="ECO:0008006" key="3">
    <source>
        <dbReference type="Google" id="ProtNLM"/>
    </source>
</evidence>
<evidence type="ECO:0000313" key="1">
    <source>
        <dbReference type="EMBL" id="MDT3329449.1"/>
    </source>
</evidence>
<proteinExistence type="predicted"/>
<organism evidence="1 2">
    <name type="scientific">Microbacterium aquilitoris</name>
    <dbReference type="NCBI Taxonomy" id="3067307"/>
    <lineage>
        <taxon>Bacteria</taxon>
        <taxon>Bacillati</taxon>
        <taxon>Actinomycetota</taxon>
        <taxon>Actinomycetes</taxon>
        <taxon>Micrococcales</taxon>
        <taxon>Microbacteriaceae</taxon>
        <taxon>Microbacterium</taxon>
    </lineage>
</organism>
<protein>
    <recommendedName>
        <fullName evidence="3">DNA methylase</fullName>
    </recommendedName>
</protein>